<feature type="region of interest" description="Disordered" evidence="5">
    <location>
        <begin position="1"/>
        <end position="24"/>
    </location>
</feature>
<dbReference type="GO" id="GO:0003700">
    <property type="term" value="F:DNA-binding transcription factor activity"/>
    <property type="evidence" value="ECO:0007669"/>
    <property type="project" value="TreeGrafter"/>
</dbReference>
<dbReference type="SMART" id="SM00354">
    <property type="entry name" value="HTH_LACI"/>
    <property type="match status" value="1"/>
</dbReference>
<reference evidence="7" key="1">
    <citation type="submission" date="2024-05" db="EMBL/GenBank/DDBJ databases">
        <title>Herbiconiux sp. A18JL235.</title>
        <authorList>
            <person name="Zhang G."/>
        </authorList>
    </citation>
    <scope>NUCLEOTIDE SEQUENCE</scope>
    <source>
        <strain evidence="7">A18JL235</strain>
    </source>
</reference>
<dbReference type="Gene3D" id="3.40.50.2300">
    <property type="match status" value="2"/>
</dbReference>
<dbReference type="PANTHER" id="PTHR30146">
    <property type="entry name" value="LACI-RELATED TRANSCRIPTIONAL REPRESSOR"/>
    <property type="match status" value="1"/>
</dbReference>
<evidence type="ECO:0000256" key="3">
    <source>
        <dbReference type="ARBA" id="ARBA00023125"/>
    </source>
</evidence>
<dbReference type="AlphaFoldDB" id="A0AB39BFJ5"/>
<dbReference type="Pfam" id="PF13377">
    <property type="entry name" value="Peripla_BP_3"/>
    <property type="match status" value="1"/>
</dbReference>
<dbReference type="InterPro" id="IPR028082">
    <property type="entry name" value="Peripla_BP_I"/>
</dbReference>
<proteinExistence type="predicted"/>
<evidence type="ECO:0000259" key="6">
    <source>
        <dbReference type="PROSITE" id="PS50932"/>
    </source>
</evidence>
<sequence>MAETSNPSPARRRRATMSDVAERAGVSRTSVSLILNNHETRIAPETQRRVRQIAEELGFRPSRAALQLRTQQSQVISFIGDEIASGPFAGGLIAGAQAAAALQSHALMVMNSGIPGDITAVDPTILEDRQADGNVYATVMTRRVVLPPSASESPTVLLNCFSESDALAQILPDDRNGERTATRCALDHGHRRIGLIMGELGTQPASDRLEGYAEALAEADVEYDEHLVWHGDWNGNTGYDAAIHMLQLPHPPTAFICGNDRIALGVYEAVRNLSLRIPDDISVIGYDDQREITQFMHPPLTTVRLPYEEMGRVAVNSLLAGDEIGTVYVACDLIERASVSSPRGGGGPVTH</sequence>
<dbReference type="CDD" id="cd01392">
    <property type="entry name" value="HTH_LacI"/>
    <property type="match status" value="1"/>
</dbReference>
<dbReference type="EMBL" id="CP162511">
    <property type="protein sequence ID" value="XDI05347.1"/>
    <property type="molecule type" value="Genomic_DNA"/>
</dbReference>
<feature type="domain" description="HTH lacI-type" evidence="6">
    <location>
        <begin position="15"/>
        <end position="70"/>
    </location>
</feature>
<organism evidence="7">
    <name type="scientific">Herbiconiux sp. A18JL235</name>
    <dbReference type="NCBI Taxonomy" id="3152363"/>
    <lineage>
        <taxon>Bacteria</taxon>
        <taxon>Bacillati</taxon>
        <taxon>Actinomycetota</taxon>
        <taxon>Actinomycetes</taxon>
        <taxon>Micrococcales</taxon>
        <taxon>Microbacteriaceae</taxon>
        <taxon>Herbiconiux</taxon>
    </lineage>
</organism>
<evidence type="ECO:0000256" key="2">
    <source>
        <dbReference type="ARBA" id="ARBA00023015"/>
    </source>
</evidence>
<evidence type="ECO:0000256" key="4">
    <source>
        <dbReference type="ARBA" id="ARBA00023163"/>
    </source>
</evidence>
<protein>
    <submittedName>
        <fullName evidence="7">LacI family DNA-binding transcriptional regulator</fullName>
    </submittedName>
</protein>
<name>A0AB39BFJ5_9MICO</name>
<evidence type="ECO:0000256" key="5">
    <source>
        <dbReference type="SAM" id="MobiDB-lite"/>
    </source>
</evidence>
<dbReference type="CDD" id="cd06288">
    <property type="entry name" value="PBP1_sucrose_transcription_regulator"/>
    <property type="match status" value="1"/>
</dbReference>
<dbReference type="GO" id="GO:0000976">
    <property type="term" value="F:transcription cis-regulatory region binding"/>
    <property type="evidence" value="ECO:0007669"/>
    <property type="project" value="TreeGrafter"/>
</dbReference>
<evidence type="ECO:0000256" key="1">
    <source>
        <dbReference type="ARBA" id="ARBA00022491"/>
    </source>
</evidence>
<evidence type="ECO:0000313" key="7">
    <source>
        <dbReference type="EMBL" id="XDI05347.1"/>
    </source>
</evidence>
<keyword evidence="2" id="KW-0805">Transcription regulation</keyword>
<dbReference type="InterPro" id="IPR000843">
    <property type="entry name" value="HTH_LacI"/>
</dbReference>
<keyword evidence="4" id="KW-0804">Transcription</keyword>
<dbReference type="Pfam" id="PF00356">
    <property type="entry name" value="LacI"/>
    <property type="match status" value="1"/>
</dbReference>
<dbReference type="InterPro" id="IPR010982">
    <property type="entry name" value="Lambda_DNA-bd_dom_sf"/>
</dbReference>
<dbReference type="RefSeq" id="WP_368497733.1">
    <property type="nucleotide sequence ID" value="NZ_CP162511.1"/>
</dbReference>
<dbReference type="SUPFAM" id="SSF47413">
    <property type="entry name" value="lambda repressor-like DNA-binding domains"/>
    <property type="match status" value="1"/>
</dbReference>
<accession>A0AB39BFJ5</accession>
<dbReference type="InterPro" id="IPR046335">
    <property type="entry name" value="LacI/GalR-like_sensor"/>
</dbReference>
<keyword evidence="3 7" id="KW-0238">DNA-binding</keyword>
<dbReference type="PROSITE" id="PS50932">
    <property type="entry name" value="HTH_LACI_2"/>
    <property type="match status" value="1"/>
</dbReference>
<gene>
    <name evidence="7" type="ORF">ABFY20_18820</name>
</gene>
<dbReference type="PANTHER" id="PTHR30146:SF148">
    <property type="entry name" value="HTH-TYPE TRANSCRIPTIONAL REPRESSOR PURR-RELATED"/>
    <property type="match status" value="1"/>
</dbReference>
<dbReference type="Gene3D" id="1.10.260.40">
    <property type="entry name" value="lambda repressor-like DNA-binding domains"/>
    <property type="match status" value="1"/>
</dbReference>
<dbReference type="PROSITE" id="PS00356">
    <property type="entry name" value="HTH_LACI_1"/>
    <property type="match status" value="1"/>
</dbReference>
<dbReference type="SUPFAM" id="SSF53822">
    <property type="entry name" value="Periplasmic binding protein-like I"/>
    <property type="match status" value="1"/>
</dbReference>
<keyword evidence="1" id="KW-0678">Repressor</keyword>